<dbReference type="Proteomes" id="UP001164705">
    <property type="component" value="Chromosome"/>
</dbReference>
<evidence type="ECO:0000313" key="1">
    <source>
        <dbReference type="EMBL" id="WAC01231.1"/>
    </source>
</evidence>
<sequence>MDQDVSNYIGAADLWLIKISPAGELLWEKTIGGTSFDVARAIVKTQDNGFLLAGSSEVQMLMFKIIKVKMMPGFLKWIATAHYNGKQLWEALILILPMVWQSLKTKQ</sequence>
<keyword evidence="2" id="KW-1185">Reference proteome</keyword>
<protein>
    <submittedName>
        <fullName evidence="1">Uncharacterized protein</fullName>
    </submittedName>
</protein>
<name>A0A9E8MUD6_9FLAO</name>
<proteinExistence type="predicted"/>
<dbReference type="EMBL" id="CP113088">
    <property type="protein sequence ID" value="WAC01231.1"/>
    <property type="molecule type" value="Genomic_DNA"/>
</dbReference>
<accession>A0A9E8MUD6</accession>
<organism evidence="1 2">
    <name type="scientific">Lacinutrix neustonica</name>
    <dbReference type="NCBI Taxonomy" id="2980107"/>
    <lineage>
        <taxon>Bacteria</taxon>
        <taxon>Pseudomonadati</taxon>
        <taxon>Bacteroidota</taxon>
        <taxon>Flavobacteriia</taxon>
        <taxon>Flavobacteriales</taxon>
        <taxon>Flavobacteriaceae</taxon>
        <taxon>Lacinutrix</taxon>
    </lineage>
</organism>
<dbReference type="KEGG" id="lnu:N7U66_13995"/>
<evidence type="ECO:0000313" key="2">
    <source>
        <dbReference type="Proteomes" id="UP001164705"/>
    </source>
</evidence>
<reference evidence="1" key="1">
    <citation type="submission" date="2022-11" db="EMBL/GenBank/DDBJ databases">
        <title>Lacinutrix neustonica HL-RS19T sp. nov., isolated from the surface microlayer sample of brackish Lake Shihwa.</title>
        <authorList>
            <person name="Choi J.Y."/>
            <person name="Hwang C.Y."/>
        </authorList>
    </citation>
    <scope>NUCLEOTIDE SEQUENCE</scope>
    <source>
        <strain evidence="1">HL-RS19</strain>
    </source>
</reference>
<dbReference type="RefSeq" id="WP_267675847.1">
    <property type="nucleotide sequence ID" value="NZ_CP113088.1"/>
</dbReference>
<gene>
    <name evidence="1" type="ORF">N7U66_13995</name>
</gene>
<dbReference type="AlphaFoldDB" id="A0A9E8MUD6"/>